<proteinExistence type="predicted"/>
<accession>A0ABT4IS51</accession>
<comment type="caution">
    <text evidence="1">The sequence shown here is derived from an EMBL/GenBank/DDBJ whole genome shotgun (WGS) entry which is preliminary data.</text>
</comment>
<dbReference type="RefSeq" id="WP_268901264.1">
    <property type="nucleotide sequence ID" value="NZ_JAKNQT010000001.1"/>
</dbReference>
<keyword evidence="2" id="KW-1185">Reference proteome</keyword>
<name>A0ABT4IS51_9GAMM</name>
<gene>
    <name evidence="1" type="ORF">L0635_04970</name>
</gene>
<protein>
    <submittedName>
        <fullName evidence="1">Uncharacterized protein</fullName>
    </submittedName>
</protein>
<organism evidence="1 2">
    <name type="scientific">Vreelandella janggokensis</name>
    <dbReference type="NCBI Taxonomy" id="370767"/>
    <lineage>
        <taxon>Bacteria</taxon>
        <taxon>Pseudomonadati</taxon>
        <taxon>Pseudomonadota</taxon>
        <taxon>Gammaproteobacteria</taxon>
        <taxon>Oceanospirillales</taxon>
        <taxon>Halomonadaceae</taxon>
        <taxon>Vreelandella</taxon>
    </lineage>
</organism>
<sequence length="299" mass="31096">MSLFDSISAAGESGNILGRADGAIRSGAASLGKQAGSIAGGGKLASAVSQAGASMGSQAVSRAMNSHIPPSMRNTVNAGAESLSQIASGDVEGGILTALESGFGGEAIGNLLGAQASQGRYWGGANMLYGGITPTEAKRIFQEAVDAKRAKKNLFLLTVQSALAGDFSHEFNLFCTDIERGPSEVSGGKVRAGSAQLDTLTQAEPVVMRITTMDDRAGTLKRWFETHIAAVAQQDGSFGVPADYAIVFTVQHAFVGDVGGFTGRVLCRAQSYEVSLSRREDALEELQMTFTQLDSFMSP</sequence>
<reference evidence="1 2" key="1">
    <citation type="submission" date="2022-02" db="EMBL/GenBank/DDBJ databases">
        <title>Study of halophilic communities from a Mexican lake.</title>
        <authorList>
            <person name="Hernandez-Soto L.M."/>
            <person name="Martinez-Abarca F."/>
            <person name="Ramirez-Saad H.C."/>
            <person name="Aguirre-Garrido J.F."/>
        </authorList>
    </citation>
    <scope>NUCLEOTIDE SEQUENCE [LARGE SCALE GENOMIC DNA]</scope>
    <source>
        <strain evidence="1 2">Hjan13</strain>
    </source>
</reference>
<dbReference type="EMBL" id="JAKNQU010000002">
    <property type="protein sequence ID" value="MCZ0926433.1"/>
    <property type="molecule type" value="Genomic_DNA"/>
</dbReference>
<dbReference type="Proteomes" id="UP001321125">
    <property type="component" value="Unassembled WGS sequence"/>
</dbReference>
<evidence type="ECO:0000313" key="2">
    <source>
        <dbReference type="Proteomes" id="UP001321125"/>
    </source>
</evidence>
<evidence type="ECO:0000313" key="1">
    <source>
        <dbReference type="EMBL" id="MCZ0926433.1"/>
    </source>
</evidence>